<keyword evidence="1" id="KW-0808">Transferase</keyword>
<dbReference type="OrthoDB" id="5526150at2"/>
<accession>A0A3A8HXL7</accession>
<evidence type="ECO:0000259" key="6">
    <source>
        <dbReference type="PROSITE" id="PS50011"/>
    </source>
</evidence>
<dbReference type="SUPFAM" id="SSF56112">
    <property type="entry name" value="Protein kinase-like (PK-like)"/>
    <property type="match status" value="1"/>
</dbReference>
<organism evidence="7 8">
    <name type="scientific">Corallococcus terminator</name>
    <dbReference type="NCBI Taxonomy" id="2316733"/>
    <lineage>
        <taxon>Bacteria</taxon>
        <taxon>Pseudomonadati</taxon>
        <taxon>Myxococcota</taxon>
        <taxon>Myxococcia</taxon>
        <taxon>Myxococcales</taxon>
        <taxon>Cystobacterineae</taxon>
        <taxon>Myxococcaceae</taxon>
        <taxon>Corallococcus</taxon>
    </lineage>
</organism>
<dbReference type="CDD" id="cd14014">
    <property type="entry name" value="STKc_PknB_like"/>
    <property type="match status" value="1"/>
</dbReference>
<feature type="domain" description="Protein kinase" evidence="6">
    <location>
        <begin position="22"/>
        <end position="174"/>
    </location>
</feature>
<dbReference type="InterPro" id="IPR011009">
    <property type="entry name" value="Kinase-like_dom_sf"/>
</dbReference>
<sequence length="174" mass="19098">MGSPASSPPSDAWTPPEEFDEYRIVRPLGRGRTGRVYLAHDTLLERPVAVKFIPSLGSNALARFLVEARAAARIQHPNVVTLYRVGQLEDQPYLISEFIRGVSLDRLARPVSWERALGIGRDLARGLGAAHRRGVLHRDIKPGNAVLTESGEVKLLDFGLAKLLDRAESSEPTA</sequence>
<dbReference type="RefSeq" id="WP_147448954.1">
    <property type="nucleotide sequence ID" value="NZ_RAVZ01000319.1"/>
</dbReference>
<proteinExistence type="predicted"/>
<evidence type="ECO:0000256" key="2">
    <source>
        <dbReference type="ARBA" id="ARBA00022741"/>
    </source>
</evidence>
<evidence type="ECO:0000256" key="4">
    <source>
        <dbReference type="ARBA" id="ARBA00022840"/>
    </source>
</evidence>
<protein>
    <submittedName>
        <fullName evidence="7">Serine/threonine protein kinase</fullName>
    </submittedName>
</protein>
<dbReference type="Proteomes" id="UP000268094">
    <property type="component" value="Unassembled WGS sequence"/>
</dbReference>
<gene>
    <name evidence="7" type="ORF">D7V88_32865</name>
</gene>
<feature type="non-terminal residue" evidence="7">
    <location>
        <position position="174"/>
    </location>
</feature>
<keyword evidence="7" id="KW-0723">Serine/threonine-protein kinase</keyword>
<keyword evidence="4 5" id="KW-0067">ATP-binding</keyword>
<dbReference type="SMART" id="SM00220">
    <property type="entry name" value="S_TKc"/>
    <property type="match status" value="1"/>
</dbReference>
<evidence type="ECO:0000256" key="1">
    <source>
        <dbReference type="ARBA" id="ARBA00022679"/>
    </source>
</evidence>
<evidence type="ECO:0000256" key="3">
    <source>
        <dbReference type="ARBA" id="ARBA00022777"/>
    </source>
</evidence>
<dbReference type="PROSITE" id="PS00107">
    <property type="entry name" value="PROTEIN_KINASE_ATP"/>
    <property type="match status" value="1"/>
</dbReference>
<name>A0A3A8HXL7_9BACT</name>
<keyword evidence="8" id="KW-1185">Reference proteome</keyword>
<evidence type="ECO:0000256" key="5">
    <source>
        <dbReference type="PROSITE-ProRule" id="PRU10141"/>
    </source>
</evidence>
<evidence type="ECO:0000313" key="7">
    <source>
        <dbReference type="EMBL" id="RKG75932.1"/>
    </source>
</evidence>
<evidence type="ECO:0000313" key="8">
    <source>
        <dbReference type="Proteomes" id="UP000268094"/>
    </source>
</evidence>
<comment type="caution">
    <text evidence="7">The sequence shown here is derived from an EMBL/GenBank/DDBJ whole genome shotgun (WGS) entry which is preliminary data.</text>
</comment>
<dbReference type="PANTHER" id="PTHR43289">
    <property type="entry name" value="MITOGEN-ACTIVATED PROTEIN KINASE KINASE KINASE 20-RELATED"/>
    <property type="match status" value="1"/>
</dbReference>
<dbReference type="InterPro" id="IPR000719">
    <property type="entry name" value="Prot_kinase_dom"/>
</dbReference>
<dbReference type="GO" id="GO:0005524">
    <property type="term" value="F:ATP binding"/>
    <property type="evidence" value="ECO:0007669"/>
    <property type="project" value="UniProtKB-UniRule"/>
</dbReference>
<dbReference type="PANTHER" id="PTHR43289:SF6">
    <property type="entry name" value="SERINE_THREONINE-PROTEIN KINASE NEKL-3"/>
    <property type="match status" value="1"/>
</dbReference>
<feature type="binding site" evidence="5">
    <location>
        <position position="51"/>
    </location>
    <ligand>
        <name>ATP</name>
        <dbReference type="ChEBI" id="CHEBI:30616"/>
    </ligand>
</feature>
<dbReference type="GO" id="GO:0004674">
    <property type="term" value="F:protein serine/threonine kinase activity"/>
    <property type="evidence" value="ECO:0007669"/>
    <property type="project" value="UniProtKB-KW"/>
</dbReference>
<dbReference type="AlphaFoldDB" id="A0A3A8HXL7"/>
<dbReference type="Pfam" id="PF00069">
    <property type="entry name" value="Pkinase"/>
    <property type="match status" value="1"/>
</dbReference>
<dbReference type="Gene3D" id="3.30.200.20">
    <property type="entry name" value="Phosphorylase Kinase, domain 1"/>
    <property type="match status" value="1"/>
</dbReference>
<dbReference type="EMBL" id="RAVZ01000319">
    <property type="protein sequence ID" value="RKG75932.1"/>
    <property type="molecule type" value="Genomic_DNA"/>
</dbReference>
<dbReference type="PROSITE" id="PS50011">
    <property type="entry name" value="PROTEIN_KINASE_DOM"/>
    <property type="match status" value="1"/>
</dbReference>
<dbReference type="Gene3D" id="1.10.510.10">
    <property type="entry name" value="Transferase(Phosphotransferase) domain 1"/>
    <property type="match status" value="1"/>
</dbReference>
<reference evidence="8" key="1">
    <citation type="submission" date="2018-09" db="EMBL/GenBank/DDBJ databases">
        <authorList>
            <person name="Livingstone P.G."/>
            <person name="Whitworth D.E."/>
        </authorList>
    </citation>
    <scope>NUCLEOTIDE SEQUENCE [LARGE SCALE GENOMIC DNA]</scope>
    <source>
        <strain evidence="8">CA054A</strain>
    </source>
</reference>
<dbReference type="InterPro" id="IPR017441">
    <property type="entry name" value="Protein_kinase_ATP_BS"/>
</dbReference>
<keyword evidence="3 7" id="KW-0418">Kinase</keyword>
<keyword evidence="2 5" id="KW-0547">Nucleotide-binding</keyword>